<reference evidence="1 2" key="1">
    <citation type="submission" date="2019-06" db="EMBL/GenBank/DDBJ databases">
        <title>A novel bacterium of genus Pontibacter, isolated from marine sediment.</title>
        <authorList>
            <person name="Huang H."/>
            <person name="Mo K."/>
            <person name="Hu Y."/>
        </authorList>
    </citation>
    <scope>NUCLEOTIDE SEQUENCE [LARGE SCALE GENOMIC DNA]</scope>
    <source>
        <strain evidence="1 2">HB172049</strain>
    </source>
</reference>
<organism evidence="1 2">
    <name type="scientific">Pontibacter mangrovi</name>
    <dbReference type="NCBI Taxonomy" id="2589816"/>
    <lineage>
        <taxon>Bacteria</taxon>
        <taxon>Pseudomonadati</taxon>
        <taxon>Bacteroidota</taxon>
        <taxon>Cytophagia</taxon>
        <taxon>Cytophagales</taxon>
        <taxon>Hymenobacteraceae</taxon>
        <taxon>Pontibacter</taxon>
    </lineage>
</organism>
<evidence type="ECO:0000313" key="2">
    <source>
        <dbReference type="Proteomes" id="UP000316727"/>
    </source>
</evidence>
<dbReference type="AlphaFoldDB" id="A0A501W0F6"/>
<gene>
    <name evidence="1" type="ORF">FJM65_18585</name>
</gene>
<name>A0A501W0F6_9BACT</name>
<proteinExistence type="predicted"/>
<dbReference type="EMBL" id="VFRQ01000014">
    <property type="protein sequence ID" value="TPE42095.1"/>
    <property type="molecule type" value="Genomic_DNA"/>
</dbReference>
<sequence>MKQIIAAVLVMLTLVGCTEEESLVESDKYYQEELRAYNDVFNEIADTTFYYKKLREQNAEQAVFFLYKNLEAIDNSGKEEEPLEEFVTVALEERPHYITRLEDFPKYRFTPAAEEKLQQPIRLDLQEGEECMYKWFTLSRVLFNSKFTEDILYYRKWSGDMASDGGTLRITKVKGKWVVPEKILAPVA</sequence>
<comment type="caution">
    <text evidence="1">The sequence shown here is derived from an EMBL/GenBank/DDBJ whole genome shotgun (WGS) entry which is preliminary data.</text>
</comment>
<dbReference type="RefSeq" id="WP_140623530.1">
    <property type="nucleotide sequence ID" value="NZ_VFRQ01000014.1"/>
</dbReference>
<evidence type="ECO:0000313" key="1">
    <source>
        <dbReference type="EMBL" id="TPE42095.1"/>
    </source>
</evidence>
<dbReference type="OrthoDB" id="6057717at2"/>
<protein>
    <recommendedName>
        <fullName evidence="3">Lipoprotein</fullName>
    </recommendedName>
</protein>
<dbReference type="PROSITE" id="PS51257">
    <property type="entry name" value="PROKAR_LIPOPROTEIN"/>
    <property type="match status" value="1"/>
</dbReference>
<dbReference type="Proteomes" id="UP000316727">
    <property type="component" value="Unassembled WGS sequence"/>
</dbReference>
<evidence type="ECO:0008006" key="3">
    <source>
        <dbReference type="Google" id="ProtNLM"/>
    </source>
</evidence>
<accession>A0A501W0F6</accession>
<keyword evidence="2" id="KW-1185">Reference proteome</keyword>